<evidence type="ECO:0000313" key="1">
    <source>
        <dbReference type="EMBL" id="PAX07337.1"/>
    </source>
</evidence>
<gene>
    <name evidence="1" type="ORF">CKY28_15085</name>
</gene>
<protein>
    <recommendedName>
        <fullName evidence="3">DNA binding HTH domain-containing protein</fullName>
    </recommendedName>
</protein>
<evidence type="ECO:0000313" key="2">
    <source>
        <dbReference type="Proteomes" id="UP000218151"/>
    </source>
</evidence>
<keyword evidence="2" id="KW-1185">Reference proteome</keyword>
<dbReference type="Proteomes" id="UP000218151">
    <property type="component" value="Unassembled WGS sequence"/>
</dbReference>
<comment type="caution">
    <text evidence="1">The sequence shown here is derived from an EMBL/GenBank/DDBJ whole genome shotgun (WGS) entry which is preliminary data.</text>
</comment>
<dbReference type="AlphaFoldDB" id="A0A2A2SDK6"/>
<name>A0A2A2SDK6_9SPHN</name>
<dbReference type="EMBL" id="NSLI01000004">
    <property type="protein sequence ID" value="PAX07337.1"/>
    <property type="molecule type" value="Genomic_DNA"/>
</dbReference>
<dbReference type="RefSeq" id="WP_095999160.1">
    <property type="nucleotide sequence ID" value="NZ_NSLI01000004.1"/>
</dbReference>
<sequence>MPRRTCPRTQALENQSFLRALRETGNAREAARAVGLSRTRFTKRRAADPAFAAEWDAALVLAQAGLKGLRMAAAASPSALRPTPVRVGGQGKVQLRRPAANAKLTRDHEQRFLLALSASANVRLASAAAGLSHATFYARKRRSRAFAREWRAALEQGYARVEMAAVAAADPDSYRDDAWSHNHPPELPPMTAAQALQLLYLHQKEVRLAHEPAAVKRRRGEPDEVYWERVHAIREARADAAREDFRRAEAMRQVHGEGSPYHRWVVMPDLSQVGGWSKADPDKPAHDPGRALFGGWRIRDWEEGQ</sequence>
<reference evidence="2" key="1">
    <citation type="submission" date="2017-09" db="EMBL/GenBank/DDBJ databases">
        <authorList>
            <person name="Feng G."/>
            <person name="Zhu H."/>
        </authorList>
    </citation>
    <scope>NUCLEOTIDE SEQUENCE [LARGE SCALE GENOMIC DNA]</scope>
    <source>
        <strain evidence="2">1PNM-20</strain>
    </source>
</reference>
<proteinExistence type="predicted"/>
<dbReference type="OrthoDB" id="7556901at2"/>
<accession>A0A2A2SDK6</accession>
<organism evidence="1 2">
    <name type="scientific">Sphingomonas lenta</name>
    <dbReference type="NCBI Taxonomy" id="1141887"/>
    <lineage>
        <taxon>Bacteria</taxon>
        <taxon>Pseudomonadati</taxon>
        <taxon>Pseudomonadota</taxon>
        <taxon>Alphaproteobacteria</taxon>
        <taxon>Sphingomonadales</taxon>
        <taxon>Sphingomonadaceae</taxon>
        <taxon>Sphingomonas</taxon>
    </lineage>
</organism>
<evidence type="ECO:0008006" key="3">
    <source>
        <dbReference type="Google" id="ProtNLM"/>
    </source>
</evidence>